<evidence type="ECO:0000256" key="2">
    <source>
        <dbReference type="ARBA" id="ARBA00012438"/>
    </source>
</evidence>
<dbReference type="EC" id="2.7.13.3" evidence="2"/>
<dbReference type="OrthoDB" id="9815750at2"/>
<dbReference type="Gene3D" id="3.30.565.10">
    <property type="entry name" value="Histidine kinase-like ATPase, C-terminal domain"/>
    <property type="match status" value="1"/>
</dbReference>
<comment type="caution">
    <text evidence="11">The sequence shown here is derived from an EMBL/GenBank/DDBJ whole genome shotgun (WGS) entry which is preliminary data.</text>
</comment>
<keyword evidence="12" id="KW-1185">Reference proteome</keyword>
<keyword evidence="9" id="KW-0812">Transmembrane</keyword>
<dbReference type="SUPFAM" id="SSF47384">
    <property type="entry name" value="Homodimeric domain of signal transducing histidine kinase"/>
    <property type="match status" value="1"/>
</dbReference>
<dbReference type="InterPro" id="IPR003594">
    <property type="entry name" value="HATPase_dom"/>
</dbReference>
<dbReference type="InterPro" id="IPR005467">
    <property type="entry name" value="His_kinase_dom"/>
</dbReference>
<feature type="domain" description="Histidine kinase" evidence="10">
    <location>
        <begin position="181"/>
        <end position="384"/>
    </location>
</feature>
<dbReference type="InterPro" id="IPR004358">
    <property type="entry name" value="Sig_transdc_His_kin-like_C"/>
</dbReference>
<evidence type="ECO:0000256" key="3">
    <source>
        <dbReference type="ARBA" id="ARBA00022553"/>
    </source>
</evidence>
<evidence type="ECO:0000256" key="1">
    <source>
        <dbReference type="ARBA" id="ARBA00000085"/>
    </source>
</evidence>
<dbReference type="InterPro" id="IPR003661">
    <property type="entry name" value="HisK_dim/P_dom"/>
</dbReference>
<dbReference type="AlphaFoldDB" id="A0A4Q0P027"/>
<evidence type="ECO:0000259" key="10">
    <source>
        <dbReference type="PROSITE" id="PS50109"/>
    </source>
</evidence>
<dbReference type="RefSeq" id="WP_128759782.1">
    <property type="nucleotide sequence ID" value="NZ_QOVI01000001.1"/>
</dbReference>
<dbReference type="Pfam" id="PF00512">
    <property type="entry name" value="HisKA"/>
    <property type="match status" value="1"/>
</dbReference>
<dbReference type="Proteomes" id="UP000289821">
    <property type="component" value="Unassembled WGS sequence"/>
</dbReference>
<feature type="transmembrane region" description="Helical" evidence="9">
    <location>
        <begin position="143"/>
        <end position="163"/>
    </location>
</feature>
<evidence type="ECO:0000256" key="4">
    <source>
        <dbReference type="ARBA" id="ARBA00022679"/>
    </source>
</evidence>
<keyword evidence="8" id="KW-0902">Two-component regulatory system</keyword>
<proteinExistence type="predicted"/>
<keyword evidence="9" id="KW-0472">Membrane</keyword>
<dbReference type="SUPFAM" id="SSF55874">
    <property type="entry name" value="ATPase domain of HSP90 chaperone/DNA topoisomerase II/histidine kinase"/>
    <property type="match status" value="1"/>
</dbReference>
<name>A0A4Q0P027_9FLAO</name>
<sequence length="385" mass="44045">MNFNTDQRFIRWFIIFAAVVITALILWNVSLFFDQLKQAERDRMEVWASSMEAFNTEDINQYYALSQKINSKNQYIPIIITDYKDSIVNSINIPEGVLDDPVQSQEILMEMAAENDPIRIDILGGELWYAYYGHSPVINQLKYFPVVLVIIVILFIGVIYFFYATSKASEQNLLWAGMAKETAHQIGTPLSSLVGWTEILKAENVNPEYIEEINKDINRLETITGRFSKIGSIPKLDATNIITETQEAFEYLANRSSKLIDFEIDVPPKGQLFVMLNKELYAWSIENLVKNAIDAMKGKGKLTLTIKRDTRYVRILISDTGKGIPKMNFSTIFEPGYTTKKRGWGLGLSLTKRIIEEYHDGQVRVLNSEINKGTTFQIALKLFES</sequence>
<dbReference type="InterPro" id="IPR036097">
    <property type="entry name" value="HisK_dim/P_sf"/>
</dbReference>
<keyword evidence="4" id="KW-0808">Transferase</keyword>
<dbReference type="InterPro" id="IPR036890">
    <property type="entry name" value="HATPase_C_sf"/>
</dbReference>
<dbReference type="PANTHER" id="PTHR43065">
    <property type="entry name" value="SENSOR HISTIDINE KINASE"/>
    <property type="match status" value="1"/>
</dbReference>
<dbReference type="CDD" id="cd00075">
    <property type="entry name" value="HATPase"/>
    <property type="match status" value="1"/>
</dbReference>
<evidence type="ECO:0000256" key="6">
    <source>
        <dbReference type="ARBA" id="ARBA00022777"/>
    </source>
</evidence>
<accession>A0A4Q0P027</accession>
<keyword evidence="5" id="KW-0547">Nucleotide-binding</keyword>
<protein>
    <recommendedName>
        <fullName evidence="2">histidine kinase</fullName>
        <ecNumber evidence="2">2.7.13.3</ecNumber>
    </recommendedName>
</protein>
<dbReference type="EMBL" id="QOVI01000001">
    <property type="protein sequence ID" value="RXG18215.1"/>
    <property type="molecule type" value="Genomic_DNA"/>
</dbReference>
<reference evidence="11 12" key="1">
    <citation type="submission" date="2018-07" db="EMBL/GenBank/DDBJ databases">
        <title>Leeuwenhoekiella genomics.</title>
        <authorList>
            <person name="Tahon G."/>
            <person name="Willems A."/>
        </authorList>
    </citation>
    <scope>NUCLEOTIDE SEQUENCE [LARGE SCALE GENOMIC DNA]</scope>
    <source>
        <strain evidence="11 12">R-50232</strain>
    </source>
</reference>
<dbReference type="Gene3D" id="1.10.287.130">
    <property type="match status" value="1"/>
</dbReference>
<gene>
    <name evidence="11" type="ORF">DSM04_101405</name>
</gene>
<evidence type="ECO:0000256" key="8">
    <source>
        <dbReference type="ARBA" id="ARBA00023012"/>
    </source>
</evidence>
<comment type="catalytic activity">
    <reaction evidence="1">
        <text>ATP + protein L-histidine = ADP + protein N-phospho-L-histidine.</text>
        <dbReference type="EC" id="2.7.13.3"/>
    </reaction>
</comment>
<dbReference type="Pfam" id="PF02518">
    <property type="entry name" value="HATPase_c"/>
    <property type="match status" value="1"/>
</dbReference>
<evidence type="ECO:0000256" key="5">
    <source>
        <dbReference type="ARBA" id="ARBA00022741"/>
    </source>
</evidence>
<dbReference type="GO" id="GO:0005524">
    <property type="term" value="F:ATP binding"/>
    <property type="evidence" value="ECO:0007669"/>
    <property type="project" value="UniProtKB-KW"/>
</dbReference>
<dbReference type="SMART" id="SM00388">
    <property type="entry name" value="HisKA"/>
    <property type="match status" value="1"/>
</dbReference>
<organism evidence="11 12">
    <name type="scientific">Leeuwenhoekiella aestuarii</name>
    <dbReference type="NCBI Taxonomy" id="2249426"/>
    <lineage>
        <taxon>Bacteria</taxon>
        <taxon>Pseudomonadati</taxon>
        <taxon>Bacteroidota</taxon>
        <taxon>Flavobacteriia</taxon>
        <taxon>Flavobacteriales</taxon>
        <taxon>Flavobacteriaceae</taxon>
        <taxon>Leeuwenhoekiella</taxon>
    </lineage>
</organism>
<dbReference type="PRINTS" id="PR00344">
    <property type="entry name" value="BCTRLSENSOR"/>
</dbReference>
<evidence type="ECO:0000313" key="12">
    <source>
        <dbReference type="Proteomes" id="UP000289821"/>
    </source>
</evidence>
<dbReference type="PANTHER" id="PTHR43065:SF10">
    <property type="entry name" value="PEROXIDE STRESS-ACTIVATED HISTIDINE KINASE MAK3"/>
    <property type="match status" value="1"/>
</dbReference>
<keyword evidence="7" id="KW-0067">ATP-binding</keyword>
<dbReference type="PROSITE" id="PS50109">
    <property type="entry name" value="HIS_KIN"/>
    <property type="match status" value="1"/>
</dbReference>
<evidence type="ECO:0000313" key="11">
    <source>
        <dbReference type="EMBL" id="RXG18215.1"/>
    </source>
</evidence>
<evidence type="ECO:0000256" key="9">
    <source>
        <dbReference type="SAM" id="Phobius"/>
    </source>
</evidence>
<keyword evidence="9" id="KW-1133">Transmembrane helix</keyword>
<keyword evidence="6" id="KW-0418">Kinase</keyword>
<feature type="transmembrane region" description="Helical" evidence="9">
    <location>
        <begin position="12"/>
        <end position="33"/>
    </location>
</feature>
<keyword evidence="3" id="KW-0597">Phosphoprotein</keyword>
<dbReference type="GO" id="GO:0000155">
    <property type="term" value="F:phosphorelay sensor kinase activity"/>
    <property type="evidence" value="ECO:0007669"/>
    <property type="project" value="InterPro"/>
</dbReference>
<dbReference type="CDD" id="cd00082">
    <property type="entry name" value="HisKA"/>
    <property type="match status" value="1"/>
</dbReference>
<evidence type="ECO:0000256" key="7">
    <source>
        <dbReference type="ARBA" id="ARBA00022840"/>
    </source>
</evidence>
<dbReference type="SMART" id="SM00387">
    <property type="entry name" value="HATPase_c"/>
    <property type="match status" value="1"/>
</dbReference>